<protein>
    <submittedName>
        <fullName evidence="2">Ribosome-binding factor A</fullName>
    </submittedName>
</protein>
<organism evidence="2 3">
    <name type="scientific">Chloropicon roscoffensis</name>
    <dbReference type="NCBI Taxonomy" id="1461544"/>
    <lineage>
        <taxon>Eukaryota</taxon>
        <taxon>Viridiplantae</taxon>
        <taxon>Chlorophyta</taxon>
        <taxon>Chloropicophyceae</taxon>
        <taxon>Chloropicales</taxon>
        <taxon>Chloropicaceae</taxon>
        <taxon>Chloropicon</taxon>
    </lineage>
</organism>
<proteinExistence type="inferred from homology"/>
<dbReference type="Gene3D" id="3.30.300.20">
    <property type="match status" value="1"/>
</dbReference>
<dbReference type="EMBL" id="CP151516">
    <property type="protein sequence ID" value="WZN66858.1"/>
    <property type="molecule type" value="Genomic_DNA"/>
</dbReference>
<dbReference type="GO" id="GO:0005829">
    <property type="term" value="C:cytosol"/>
    <property type="evidence" value="ECO:0007669"/>
    <property type="project" value="TreeGrafter"/>
</dbReference>
<dbReference type="PANTHER" id="PTHR33515:SF1">
    <property type="entry name" value="RIBOSOME-BINDING FACTOR A, CHLOROPLASTIC-RELATED"/>
    <property type="match status" value="1"/>
</dbReference>
<dbReference type="AlphaFoldDB" id="A0AAX4PLE9"/>
<keyword evidence="3" id="KW-1185">Reference proteome</keyword>
<evidence type="ECO:0000313" key="3">
    <source>
        <dbReference type="Proteomes" id="UP001472866"/>
    </source>
</evidence>
<gene>
    <name evidence="2" type="ORF">HKI87_16g84290</name>
</gene>
<reference evidence="2 3" key="1">
    <citation type="submission" date="2024-03" db="EMBL/GenBank/DDBJ databases">
        <title>Complete genome sequence of the green alga Chloropicon roscoffensis RCC1871.</title>
        <authorList>
            <person name="Lemieux C."/>
            <person name="Pombert J.-F."/>
            <person name="Otis C."/>
            <person name="Turmel M."/>
        </authorList>
    </citation>
    <scope>NUCLEOTIDE SEQUENCE [LARGE SCALE GENOMIC DNA]</scope>
    <source>
        <strain evidence="2 3">RCC1871</strain>
    </source>
</reference>
<dbReference type="InterPro" id="IPR000238">
    <property type="entry name" value="RbfA"/>
</dbReference>
<feature type="region of interest" description="Disordered" evidence="1">
    <location>
        <begin position="46"/>
        <end position="67"/>
    </location>
</feature>
<accession>A0AAX4PLE9</accession>
<evidence type="ECO:0000256" key="1">
    <source>
        <dbReference type="SAM" id="MobiDB-lite"/>
    </source>
</evidence>
<dbReference type="HAMAP" id="MF_00003">
    <property type="entry name" value="RbfA"/>
    <property type="match status" value="1"/>
</dbReference>
<name>A0AAX4PLE9_9CHLO</name>
<dbReference type="SUPFAM" id="SSF89919">
    <property type="entry name" value="Ribosome-binding factor A, RbfA"/>
    <property type="match status" value="1"/>
</dbReference>
<dbReference type="GO" id="GO:0006364">
    <property type="term" value="P:rRNA processing"/>
    <property type="evidence" value="ECO:0007669"/>
    <property type="project" value="InterPro"/>
</dbReference>
<dbReference type="PANTHER" id="PTHR33515">
    <property type="entry name" value="RIBOSOME-BINDING FACTOR A, CHLOROPLASTIC-RELATED"/>
    <property type="match status" value="1"/>
</dbReference>
<feature type="compositionally biased region" description="Basic and acidic residues" evidence="1">
    <location>
        <begin position="195"/>
        <end position="212"/>
    </location>
</feature>
<evidence type="ECO:0000313" key="2">
    <source>
        <dbReference type="EMBL" id="WZN66858.1"/>
    </source>
</evidence>
<feature type="region of interest" description="Disordered" evidence="1">
    <location>
        <begin position="195"/>
        <end position="229"/>
    </location>
</feature>
<dbReference type="GO" id="GO:0043024">
    <property type="term" value="F:ribosomal small subunit binding"/>
    <property type="evidence" value="ECO:0007669"/>
    <property type="project" value="TreeGrafter"/>
</dbReference>
<sequence>MAFMSSGRCASGAGAGSRLARSGFGPIAPPPRLAGLAARRPLPTLVRRDLNSSESSPSQGGVVSRGRVSCQADKRRVQRLEKQFAREMANLLCFDETILNALTPYRQYTYDEEDVVLAEVTEVEVSSDLQVAKVYVYFSGEDPEARMQAFNNLNRKAGYIRKELAQKVKMRRAPEVRLIYDKTVEEQEKLDEIFSDMRREREERRRQREGGKGEPAAAAMAMDPNDKEFLDNQDFYLDDSAFAE</sequence>
<dbReference type="InterPro" id="IPR015946">
    <property type="entry name" value="KH_dom-like_a/b"/>
</dbReference>
<feature type="compositionally biased region" description="Polar residues" evidence="1">
    <location>
        <begin position="52"/>
        <end position="61"/>
    </location>
</feature>
<dbReference type="Proteomes" id="UP001472866">
    <property type="component" value="Chromosome 16"/>
</dbReference>
<dbReference type="NCBIfam" id="TIGR00082">
    <property type="entry name" value="rbfA"/>
    <property type="match status" value="1"/>
</dbReference>
<dbReference type="InterPro" id="IPR023799">
    <property type="entry name" value="RbfA_dom_sf"/>
</dbReference>
<dbReference type="Pfam" id="PF02033">
    <property type="entry name" value="RBFA"/>
    <property type="match status" value="1"/>
</dbReference>